<evidence type="ECO:0000256" key="10">
    <source>
        <dbReference type="HAMAP-Rule" id="MF_00115"/>
    </source>
</evidence>
<dbReference type="HAMAP" id="MF_00115">
    <property type="entry name" value="MscL"/>
    <property type="match status" value="1"/>
</dbReference>
<feature type="transmembrane region" description="Helical" evidence="10">
    <location>
        <begin position="21"/>
        <end position="39"/>
    </location>
</feature>
<dbReference type="InterPro" id="IPR037673">
    <property type="entry name" value="MSC/AndL"/>
</dbReference>
<evidence type="ECO:0000313" key="12">
    <source>
        <dbReference type="Proteomes" id="UP000468443"/>
    </source>
</evidence>
<keyword evidence="5 10" id="KW-0812">Transmembrane</keyword>
<evidence type="ECO:0000256" key="4">
    <source>
        <dbReference type="ARBA" id="ARBA00022475"/>
    </source>
</evidence>
<evidence type="ECO:0000256" key="1">
    <source>
        <dbReference type="ARBA" id="ARBA00004651"/>
    </source>
</evidence>
<dbReference type="Gene3D" id="1.10.1200.120">
    <property type="entry name" value="Large-conductance mechanosensitive channel, MscL, domain 1"/>
    <property type="match status" value="1"/>
</dbReference>
<dbReference type="InterPro" id="IPR019823">
    <property type="entry name" value="Mechanosensitive_channel_CS"/>
</dbReference>
<dbReference type="PROSITE" id="PS01327">
    <property type="entry name" value="MSCL"/>
    <property type="match status" value="1"/>
</dbReference>
<evidence type="ECO:0000256" key="8">
    <source>
        <dbReference type="ARBA" id="ARBA00023136"/>
    </source>
</evidence>
<comment type="function">
    <text evidence="10">Channel that opens in response to stretch forces in the membrane lipid bilayer. May participate in the regulation of osmotic pressure changes within the cell.</text>
</comment>
<comment type="subunit">
    <text evidence="10">Homopentamer.</text>
</comment>
<dbReference type="EMBL" id="JAABOP010000001">
    <property type="protein sequence ID" value="NER09446.1"/>
    <property type="molecule type" value="Genomic_DNA"/>
</dbReference>
<dbReference type="AlphaFoldDB" id="A0A6P0UH50"/>
<dbReference type="SUPFAM" id="SSF81330">
    <property type="entry name" value="Gated mechanosensitive channel"/>
    <property type="match status" value="1"/>
</dbReference>
<dbReference type="InterPro" id="IPR036019">
    <property type="entry name" value="MscL_channel"/>
</dbReference>
<keyword evidence="4 10" id="KW-1003">Cell membrane</keyword>
<sequence>MKLQLIKEFKEFAVKGNMIDIAIGVIIGTAFNNVVNVLVKEIFLPPLSFMTDGINWENKKIILREAVTLDGVTKPEEIAIGYGKLLEAGFDFLIIGFTIFLVVKVMNKIRNKADDPKNQSEATPKNIELLSGISELMERQVELLKKIEQSGQNQKK</sequence>
<evidence type="ECO:0000256" key="9">
    <source>
        <dbReference type="ARBA" id="ARBA00023303"/>
    </source>
</evidence>
<dbReference type="Pfam" id="PF01741">
    <property type="entry name" value="MscL"/>
    <property type="match status" value="1"/>
</dbReference>
<evidence type="ECO:0000313" key="11">
    <source>
        <dbReference type="EMBL" id="NER09446.1"/>
    </source>
</evidence>
<dbReference type="PANTHER" id="PTHR30266">
    <property type="entry name" value="MECHANOSENSITIVE CHANNEL MSCL"/>
    <property type="match status" value="1"/>
</dbReference>
<evidence type="ECO:0000256" key="7">
    <source>
        <dbReference type="ARBA" id="ARBA00023065"/>
    </source>
</evidence>
<organism evidence="11 12">
    <name type="scientific">Muriicola jejuensis</name>
    <dbReference type="NCBI Taxonomy" id="504488"/>
    <lineage>
        <taxon>Bacteria</taxon>
        <taxon>Pseudomonadati</taxon>
        <taxon>Bacteroidota</taxon>
        <taxon>Flavobacteriia</taxon>
        <taxon>Flavobacteriales</taxon>
        <taxon>Flavobacteriaceae</taxon>
        <taxon>Muriicola</taxon>
    </lineage>
</organism>
<keyword evidence="9 10" id="KW-0407">Ion channel</keyword>
<keyword evidence="7 10" id="KW-0406">Ion transport</keyword>
<dbReference type="PRINTS" id="PR01264">
    <property type="entry name" value="MECHCHANNEL"/>
</dbReference>
<name>A0A6P0UH50_9FLAO</name>
<evidence type="ECO:0000256" key="3">
    <source>
        <dbReference type="ARBA" id="ARBA00022448"/>
    </source>
</evidence>
<comment type="subcellular location">
    <subcellularLocation>
        <location evidence="1 10">Cell membrane</location>
        <topology evidence="1 10">Multi-pass membrane protein</topology>
    </subcellularLocation>
</comment>
<comment type="caution">
    <text evidence="11">The sequence shown here is derived from an EMBL/GenBank/DDBJ whole genome shotgun (WGS) entry which is preliminary data.</text>
</comment>
<keyword evidence="6 10" id="KW-1133">Transmembrane helix</keyword>
<protein>
    <recommendedName>
        <fullName evidence="10">Large-conductance mechanosensitive channel</fullName>
    </recommendedName>
</protein>
<dbReference type="Proteomes" id="UP000468443">
    <property type="component" value="Unassembled WGS sequence"/>
</dbReference>
<evidence type="ECO:0000256" key="5">
    <source>
        <dbReference type="ARBA" id="ARBA00022692"/>
    </source>
</evidence>
<proteinExistence type="inferred from homology"/>
<dbReference type="PANTHER" id="PTHR30266:SF2">
    <property type="entry name" value="LARGE-CONDUCTANCE MECHANOSENSITIVE CHANNEL"/>
    <property type="match status" value="1"/>
</dbReference>
<comment type="similarity">
    <text evidence="2 10">Belongs to the MscL family.</text>
</comment>
<keyword evidence="12" id="KW-1185">Reference proteome</keyword>
<accession>A0A6P0UH50</accession>
<keyword evidence="3 10" id="KW-0813">Transport</keyword>
<dbReference type="RefSeq" id="WP_163691500.1">
    <property type="nucleotide sequence ID" value="NZ_FXTW01000001.1"/>
</dbReference>
<evidence type="ECO:0000256" key="6">
    <source>
        <dbReference type="ARBA" id="ARBA00022989"/>
    </source>
</evidence>
<reference evidence="11 12" key="1">
    <citation type="submission" date="2020-01" db="EMBL/GenBank/DDBJ databases">
        <title>Muriicola jejuensis KCTC 22299.</title>
        <authorList>
            <person name="Wang G."/>
        </authorList>
    </citation>
    <scope>NUCLEOTIDE SEQUENCE [LARGE SCALE GENOMIC DNA]</scope>
    <source>
        <strain evidence="11 12">KCTC 22299</strain>
    </source>
</reference>
<dbReference type="GO" id="GO:0005886">
    <property type="term" value="C:plasma membrane"/>
    <property type="evidence" value="ECO:0007669"/>
    <property type="project" value="UniProtKB-SubCell"/>
</dbReference>
<evidence type="ECO:0000256" key="2">
    <source>
        <dbReference type="ARBA" id="ARBA00007254"/>
    </source>
</evidence>
<dbReference type="NCBIfam" id="TIGR00220">
    <property type="entry name" value="mscL"/>
    <property type="match status" value="1"/>
</dbReference>
<dbReference type="InterPro" id="IPR001185">
    <property type="entry name" value="MS_channel"/>
</dbReference>
<gene>
    <name evidence="10 11" type="primary">mscL</name>
    <name evidence="11" type="ORF">GWK09_02870</name>
</gene>
<keyword evidence="8 10" id="KW-0472">Membrane</keyword>
<dbReference type="GO" id="GO:0008381">
    <property type="term" value="F:mechanosensitive monoatomic ion channel activity"/>
    <property type="evidence" value="ECO:0007669"/>
    <property type="project" value="UniProtKB-UniRule"/>
</dbReference>
<feature type="transmembrane region" description="Helical" evidence="10">
    <location>
        <begin position="85"/>
        <end position="103"/>
    </location>
</feature>